<name>A0A1A5YQU0_9BACL</name>
<proteinExistence type="predicted"/>
<dbReference type="Proteomes" id="UP000092024">
    <property type="component" value="Unassembled WGS sequence"/>
</dbReference>
<organism evidence="1 2">
    <name type="scientific">Paenibacillus oryzae</name>
    <dbReference type="NCBI Taxonomy" id="1844972"/>
    <lineage>
        <taxon>Bacteria</taxon>
        <taxon>Bacillati</taxon>
        <taxon>Bacillota</taxon>
        <taxon>Bacilli</taxon>
        <taxon>Bacillales</taxon>
        <taxon>Paenibacillaceae</taxon>
        <taxon>Paenibacillus</taxon>
    </lineage>
</organism>
<gene>
    <name evidence="1" type="ORF">A7K91_08525</name>
</gene>
<comment type="caution">
    <text evidence="1">The sequence shown here is derived from an EMBL/GenBank/DDBJ whole genome shotgun (WGS) entry which is preliminary data.</text>
</comment>
<dbReference type="AlphaFoldDB" id="A0A1A5YQU0"/>
<accession>A0A1A5YQU0</accession>
<evidence type="ECO:0000313" key="1">
    <source>
        <dbReference type="EMBL" id="OBR67770.1"/>
    </source>
</evidence>
<protein>
    <submittedName>
        <fullName evidence="1">Uncharacterized protein</fullName>
    </submittedName>
</protein>
<dbReference type="STRING" id="1844972.A7K91_08525"/>
<evidence type="ECO:0000313" key="2">
    <source>
        <dbReference type="Proteomes" id="UP000092024"/>
    </source>
</evidence>
<keyword evidence="2" id="KW-1185">Reference proteome</keyword>
<reference evidence="1 2" key="1">
    <citation type="submission" date="2016-05" db="EMBL/GenBank/DDBJ databases">
        <title>Paenibacillus oryzae. sp. nov., isolated from the rice root.</title>
        <authorList>
            <person name="Zhang J."/>
            <person name="Zhang X."/>
        </authorList>
    </citation>
    <scope>NUCLEOTIDE SEQUENCE [LARGE SCALE GENOMIC DNA]</scope>
    <source>
        <strain evidence="1 2">1DrF-4</strain>
    </source>
</reference>
<dbReference type="OrthoDB" id="1495537at2"/>
<dbReference type="EMBL" id="LYPA01000031">
    <property type="protein sequence ID" value="OBR67770.1"/>
    <property type="molecule type" value="Genomic_DNA"/>
</dbReference>
<sequence>MDITVPCVFCKYFNRNERERMTCMAFPGGIPKEIQELNVIHTEPYPADNGIQYEPLSEKQDYFNYFEGERRK</sequence>